<proteinExistence type="inferred from homology"/>
<dbReference type="GO" id="GO:0016020">
    <property type="term" value="C:membrane"/>
    <property type="evidence" value="ECO:0007669"/>
    <property type="project" value="TreeGrafter"/>
</dbReference>
<keyword evidence="6" id="KW-1185">Reference proteome</keyword>
<dbReference type="AlphaFoldDB" id="A0AAW0X3W8"/>
<evidence type="ECO:0000256" key="1">
    <source>
        <dbReference type="ARBA" id="ARBA00008645"/>
    </source>
</evidence>
<dbReference type="PANTHER" id="PTHR43798">
    <property type="entry name" value="MONOACYLGLYCEROL LIPASE"/>
    <property type="match status" value="1"/>
</dbReference>
<protein>
    <recommendedName>
        <fullName evidence="4">AB hydrolase-1 domain-containing protein</fullName>
    </recommendedName>
</protein>
<dbReference type="EMBL" id="JARKIK010000037">
    <property type="protein sequence ID" value="KAK8739185.1"/>
    <property type="molecule type" value="Genomic_DNA"/>
</dbReference>
<dbReference type="InterPro" id="IPR029058">
    <property type="entry name" value="AB_hydrolase_fold"/>
</dbReference>
<dbReference type="PANTHER" id="PTHR43798:SF14">
    <property type="entry name" value="SERINE HYDROLASE-LIKE PROTEIN DDB_G0286239"/>
    <property type="match status" value="1"/>
</dbReference>
<evidence type="ECO:0000313" key="5">
    <source>
        <dbReference type="EMBL" id="KAK8739185.1"/>
    </source>
</evidence>
<name>A0AAW0X3W8_CHEQU</name>
<dbReference type="SUPFAM" id="SSF53474">
    <property type="entry name" value="alpha/beta-Hydrolases"/>
    <property type="match status" value="1"/>
</dbReference>
<reference evidence="5 6" key="1">
    <citation type="journal article" date="2024" name="BMC Genomics">
        <title>Genome assembly of redclaw crayfish (Cherax quadricarinatus) provides insights into its immune adaptation and hypoxia tolerance.</title>
        <authorList>
            <person name="Liu Z."/>
            <person name="Zheng J."/>
            <person name="Li H."/>
            <person name="Fang K."/>
            <person name="Wang S."/>
            <person name="He J."/>
            <person name="Zhou D."/>
            <person name="Weng S."/>
            <person name="Chi M."/>
            <person name="Gu Z."/>
            <person name="He J."/>
            <person name="Li F."/>
            <person name="Wang M."/>
        </authorList>
    </citation>
    <scope>NUCLEOTIDE SEQUENCE [LARGE SCALE GENOMIC DNA]</scope>
    <source>
        <strain evidence="5">ZL_2023a</strain>
    </source>
</reference>
<dbReference type="Gene3D" id="3.40.50.1820">
    <property type="entry name" value="alpha/beta hydrolase"/>
    <property type="match status" value="1"/>
</dbReference>
<dbReference type="GO" id="GO:0016787">
    <property type="term" value="F:hydrolase activity"/>
    <property type="evidence" value="ECO:0007669"/>
    <property type="project" value="UniProtKB-KW"/>
</dbReference>
<organism evidence="5 6">
    <name type="scientific">Cherax quadricarinatus</name>
    <name type="common">Australian red claw crayfish</name>
    <dbReference type="NCBI Taxonomy" id="27406"/>
    <lineage>
        <taxon>Eukaryota</taxon>
        <taxon>Metazoa</taxon>
        <taxon>Ecdysozoa</taxon>
        <taxon>Arthropoda</taxon>
        <taxon>Crustacea</taxon>
        <taxon>Multicrustacea</taxon>
        <taxon>Malacostraca</taxon>
        <taxon>Eumalacostraca</taxon>
        <taxon>Eucarida</taxon>
        <taxon>Decapoda</taxon>
        <taxon>Pleocyemata</taxon>
        <taxon>Astacidea</taxon>
        <taxon>Parastacoidea</taxon>
        <taxon>Parastacidae</taxon>
        <taxon>Cherax</taxon>
    </lineage>
</organism>
<accession>A0AAW0X3W8</accession>
<feature type="domain" description="AB hydrolase-1" evidence="4">
    <location>
        <begin position="60"/>
        <end position="308"/>
    </location>
</feature>
<keyword evidence="2" id="KW-0378">Hydrolase</keyword>
<comment type="caution">
    <text evidence="5">The sequence shown here is derived from an EMBL/GenBank/DDBJ whole genome shotgun (WGS) entry which is preliminary data.</text>
</comment>
<sequence length="335" mass="37999">MPQSPVHAQENKDQQVQYSQEHHPKMENKAWEWEEIEIDIGWGTLRGKAKGSGSQCMLGLHGWLDNANTFDLIAPFLPEDVRFISLDFPGHGHSDHFPPAFIYDPRGYVGSVKKAMTTIGWNRFILLGHSMGAVVGIIYTSVFPEDVEAFISIDIIKPTSYAPEKYATQYKKYFLQYLDNEKKAAQPALVYDEEELVRKTIEGSKSLDDRGARILLQRGARRIEEAEGLILTRDLRAKVYFIGFLSSEGWIEIAKAITCPLLFIKAKEGHTYSSAEEIKAMLSAFKQDCKHYCYYEMPGKHHLHLTHPKPVAECILNFIDECKSILQTGANDSVN</sequence>
<dbReference type="InterPro" id="IPR050266">
    <property type="entry name" value="AB_hydrolase_sf"/>
</dbReference>
<evidence type="ECO:0000259" key="4">
    <source>
        <dbReference type="Pfam" id="PF00561"/>
    </source>
</evidence>
<evidence type="ECO:0000256" key="3">
    <source>
        <dbReference type="SAM" id="MobiDB-lite"/>
    </source>
</evidence>
<dbReference type="Pfam" id="PF00561">
    <property type="entry name" value="Abhydrolase_1"/>
    <property type="match status" value="1"/>
</dbReference>
<evidence type="ECO:0000313" key="6">
    <source>
        <dbReference type="Proteomes" id="UP001445076"/>
    </source>
</evidence>
<dbReference type="Proteomes" id="UP001445076">
    <property type="component" value="Unassembled WGS sequence"/>
</dbReference>
<comment type="similarity">
    <text evidence="1">Belongs to the AB hydrolase superfamily.</text>
</comment>
<dbReference type="InterPro" id="IPR000073">
    <property type="entry name" value="AB_hydrolase_1"/>
</dbReference>
<evidence type="ECO:0000256" key="2">
    <source>
        <dbReference type="ARBA" id="ARBA00022801"/>
    </source>
</evidence>
<feature type="region of interest" description="Disordered" evidence="3">
    <location>
        <begin position="1"/>
        <end position="24"/>
    </location>
</feature>
<gene>
    <name evidence="5" type="ORF">OTU49_003518</name>
</gene>